<evidence type="ECO:0000313" key="15">
    <source>
        <dbReference type="Proteomes" id="UP000887013"/>
    </source>
</evidence>
<feature type="coiled-coil region" evidence="10">
    <location>
        <begin position="404"/>
        <end position="450"/>
    </location>
</feature>
<feature type="region of interest" description="Disordered" evidence="11">
    <location>
        <begin position="526"/>
        <end position="564"/>
    </location>
</feature>
<dbReference type="InterPro" id="IPR002893">
    <property type="entry name" value="Znf_MYND"/>
</dbReference>
<dbReference type="GO" id="GO:0006351">
    <property type="term" value="P:DNA-templated transcription"/>
    <property type="evidence" value="ECO:0007669"/>
    <property type="project" value="InterPro"/>
</dbReference>
<organism evidence="14 15">
    <name type="scientific">Nephila pilipes</name>
    <name type="common">Giant wood spider</name>
    <name type="synonym">Nephila maculata</name>
    <dbReference type="NCBI Taxonomy" id="299642"/>
    <lineage>
        <taxon>Eukaryota</taxon>
        <taxon>Metazoa</taxon>
        <taxon>Ecdysozoa</taxon>
        <taxon>Arthropoda</taxon>
        <taxon>Chelicerata</taxon>
        <taxon>Arachnida</taxon>
        <taxon>Araneae</taxon>
        <taxon>Araneomorphae</taxon>
        <taxon>Entelegynae</taxon>
        <taxon>Araneoidea</taxon>
        <taxon>Nephilidae</taxon>
        <taxon>Nephila</taxon>
    </lineage>
</organism>
<comment type="subcellular location">
    <subcellularLocation>
        <location evidence="1">Nucleus</location>
    </subcellularLocation>
</comment>
<feature type="domain" description="MYND-type" evidence="12">
    <location>
        <begin position="484"/>
        <end position="520"/>
    </location>
</feature>
<dbReference type="SMART" id="SM00549">
    <property type="entry name" value="TAFH"/>
    <property type="match status" value="1"/>
</dbReference>
<dbReference type="InterPro" id="IPR014896">
    <property type="entry name" value="NHR2"/>
</dbReference>
<dbReference type="InterPro" id="IPR013289">
    <property type="entry name" value="CBFA2T1/2/3"/>
</dbReference>
<evidence type="ECO:0000259" key="13">
    <source>
        <dbReference type="PROSITE" id="PS51119"/>
    </source>
</evidence>
<evidence type="ECO:0000256" key="4">
    <source>
        <dbReference type="ARBA" id="ARBA00022771"/>
    </source>
</evidence>
<evidence type="ECO:0000256" key="1">
    <source>
        <dbReference type="ARBA" id="ARBA00004123"/>
    </source>
</evidence>
<sequence length="564" mass="63438">MTGDILLSNMLFRYRDLPVGIKMPDSPESLIKNQITSNSTNNITGVNGNHSPHPPGGTPSPPITSLSSSNTVPHHLEIQSGNGTSRSKPVIKIKRFLATLQQFASDMSVEVGERVHSLIIGLVSSSVSIEDFHHIIQEITNYPLKPFVVPFLKSSSVSIEDFHHIIQEITNYPLKPFVVPFLKSHLPILQTELIHFSRMAKQSPQQYLRQHEHVILDTSTHANSEPFEIFQSSTDVKENGKRRSPPSRNGKLDIDYSETNGDGPPPAKRHHPIPSPVLNSRTSPGAPSGLGLPPGLNLRLADDTVHTYRDRDGRIDRYDRFERELYRPFYGNMSREYSDDRDMEEEWRNIHTMLNCILGMVDKTKRALCMLQHRSYAERAELTSWIRHPEMEHKKRPSDIVSHFKIAEDRVTEVRRRAEEAVNEVKRQAVAELQKAVSAAESKASELVAAERIKMERLLAEARRQAAEDALAVVTHQEESTENCRNCGRKAREFCGGCNVARYCSSFCQHKDWESHLRVCSQASISLPSTSSTNTPPRTASDSSPSPSRTSAMVDVKPIKIDVI</sequence>
<keyword evidence="2" id="KW-0678">Repressor</keyword>
<evidence type="ECO:0000259" key="12">
    <source>
        <dbReference type="PROSITE" id="PS50865"/>
    </source>
</evidence>
<dbReference type="GO" id="GO:0003714">
    <property type="term" value="F:transcription corepressor activity"/>
    <property type="evidence" value="ECO:0007669"/>
    <property type="project" value="InterPro"/>
</dbReference>
<comment type="caution">
    <text evidence="14">The sequence shown here is derived from an EMBL/GenBank/DDBJ whole genome shotgun (WGS) entry which is preliminary data.</text>
</comment>
<feature type="compositionally biased region" description="Low complexity" evidence="11">
    <location>
        <begin position="284"/>
        <end position="296"/>
    </location>
</feature>
<keyword evidence="10" id="KW-0175">Coiled coil</keyword>
<dbReference type="GO" id="GO:0005634">
    <property type="term" value="C:nucleus"/>
    <property type="evidence" value="ECO:0007669"/>
    <property type="project" value="UniProtKB-SubCell"/>
</dbReference>
<dbReference type="SUPFAM" id="SSF144232">
    <property type="entry name" value="HIT/MYND zinc finger-like"/>
    <property type="match status" value="1"/>
</dbReference>
<dbReference type="Gene3D" id="6.10.250.230">
    <property type="match status" value="1"/>
</dbReference>
<dbReference type="Proteomes" id="UP000887013">
    <property type="component" value="Unassembled WGS sequence"/>
</dbReference>
<dbReference type="Pfam" id="PF08788">
    <property type="entry name" value="NHR2"/>
    <property type="match status" value="1"/>
</dbReference>
<dbReference type="SUPFAM" id="SSF158553">
    <property type="entry name" value="TAFH domain-like"/>
    <property type="match status" value="2"/>
</dbReference>
<evidence type="ECO:0000313" key="14">
    <source>
        <dbReference type="EMBL" id="GFU07782.1"/>
    </source>
</evidence>
<gene>
    <name evidence="14" type="primary">RUNX1T1</name>
    <name evidence="14" type="ORF">NPIL_361863</name>
</gene>
<evidence type="ECO:0000256" key="11">
    <source>
        <dbReference type="SAM" id="MobiDB-lite"/>
    </source>
</evidence>
<keyword evidence="5" id="KW-0862">Zinc</keyword>
<feature type="compositionally biased region" description="Pro residues" evidence="11">
    <location>
        <begin position="52"/>
        <end position="62"/>
    </location>
</feature>
<dbReference type="EMBL" id="BMAW01028519">
    <property type="protein sequence ID" value="GFU07782.1"/>
    <property type="molecule type" value="Genomic_DNA"/>
</dbReference>
<dbReference type="PROSITE" id="PS01360">
    <property type="entry name" value="ZF_MYND_1"/>
    <property type="match status" value="1"/>
</dbReference>
<evidence type="ECO:0000256" key="10">
    <source>
        <dbReference type="SAM" id="Coils"/>
    </source>
</evidence>
<accession>A0A8X6UDJ3</accession>
<evidence type="ECO:0000256" key="5">
    <source>
        <dbReference type="ARBA" id="ARBA00022833"/>
    </source>
</evidence>
<reference evidence="14" key="1">
    <citation type="submission" date="2020-08" db="EMBL/GenBank/DDBJ databases">
        <title>Multicomponent nature underlies the extraordinary mechanical properties of spider dragline silk.</title>
        <authorList>
            <person name="Kono N."/>
            <person name="Nakamura H."/>
            <person name="Mori M."/>
            <person name="Yoshida Y."/>
            <person name="Ohtoshi R."/>
            <person name="Malay A.D."/>
            <person name="Moran D.A.P."/>
            <person name="Tomita M."/>
            <person name="Numata K."/>
            <person name="Arakawa K."/>
        </authorList>
    </citation>
    <scope>NUCLEOTIDE SEQUENCE</scope>
</reference>
<keyword evidence="15" id="KW-1185">Reference proteome</keyword>
<evidence type="ECO:0000256" key="2">
    <source>
        <dbReference type="ARBA" id="ARBA00022491"/>
    </source>
</evidence>
<proteinExistence type="predicted"/>
<dbReference type="Gene3D" id="1.20.120.1110">
    <property type="entry name" value="TAFH/NHR1 domain"/>
    <property type="match status" value="2"/>
</dbReference>
<dbReference type="Pfam" id="PF07531">
    <property type="entry name" value="TAFH"/>
    <property type="match status" value="1"/>
</dbReference>
<dbReference type="InterPro" id="IPR003894">
    <property type="entry name" value="TAFH_NHR1"/>
</dbReference>
<keyword evidence="8" id="KW-0539">Nucleus</keyword>
<evidence type="ECO:0000256" key="7">
    <source>
        <dbReference type="ARBA" id="ARBA00023163"/>
    </source>
</evidence>
<feature type="region of interest" description="Disordered" evidence="11">
    <location>
        <begin position="38"/>
        <end position="85"/>
    </location>
</feature>
<dbReference type="PANTHER" id="PTHR10379:SF14">
    <property type="entry name" value="NERVY, ISOFORM D"/>
    <property type="match status" value="1"/>
</dbReference>
<feature type="compositionally biased region" description="Low complexity" evidence="11">
    <location>
        <begin position="526"/>
        <end position="552"/>
    </location>
</feature>
<protein>
    <submittedName>
        <fullName evidence="14">Protein CBFA2T1</fullName>
    </submittedName>
</protein>
<dbReference type="PRINTS" id="PR01875">
    <property type="entry name" value="ETOFAMILY"/>
</dbReference>
<dbReference type="AlphaFoldDB" id="A0A8X6UDJ3"/>
<dbReference type="InterPro" id="IPR037249">
    <property type="entry name" value="TAFH/NHR1_dom_sf"/>
</dbReference>
<dbReference type="Pfam" id="PF01753">
    <property type="entry name" value="zf-MYND"/>
    <property type="match status" value="1"/>
</dbReference>
<evidence type="ECO:0000256" key="6">
    <source>
        <dbReference type="ARBA" id="ARBA00023015"/>
    </source>
</evidence>
<evidence type="ECO:0000256" key="3">
    <source>
        <dbReference type="ARBA" id="ARBA00022723"/>
    </source>
</evidence>
<keyword evidence="3" id="KW-0479">Metal-binding</keyword>
<dbReference type="Gene3D" id="6.10.140.2220">
    <property type="match status" value="1"/>
</dbReference>
<evidence type="ECO:0000256" key="9">
    <source>
        <dbReference type="PROSITE-ProRule" id="PRU00134"/>
    </source>
</evidence>
<keyword evidence="6" id="KW-0805">Transcription regulation</keyword>
<name>A0A8X6UDJ3_NEPPI</name>
<dbReference type="GO" id="GO:0008270">
    <property type="term" value="F:zinc ion binding"/>
    <property type="evidence" value="ECO:0007669"/>
    <property type="project" value="UniProtKB-KW"/>
</dbReference>
<dbReference type="PROSITE" id="PS50865">
    <property type="entry name" value="ZF_MYND_2"/>
    <property type="match status" value="1"/>
</dbReference>
<evidence type="ECO:0000256" key="8">
    <source>
        <dbReference type="ARBA" id="ARBA00023242"/>
    </source>
</evidence>
<dbReference type="OrthoDB" id="2951111at2759"/>
<keyword evidence="7" id="KW-0804">Transcription</keyword>
<keyword evidence="4 9" id="KW-0863">Zinc-finger</keyword>
<feature type="compositionally biased region" description="Low complexity" evidence="11">
    <location>
        <begin position="38"/>
        <end position="51"/>
    </location>
</feature>
<feature type="region of interest" description="Disordered" evidence="11">
    <location>
        <begin position="226"/>
        <end position="296"/>
    </location>
</feature>
<dbReference type="PANTHER" id="PTHR10379">
    <property type="entry name" value="MTG8 ETO EIGHT TWENTY ONE PROTEIN"/>
    <property type="match status" value="1"/>
</dbReference>
<dbReference type="PROSITE" id="PS51119">
    <property type="entry name" value="TAFH"/>
    <property type="match status" value="1"/>
</dbReference>
<feature type="domain" description="TAFH" evidence="13">
    <location>
        <begin position="87"/>
        <end position="182"/>
    </location>
</feature>